<sequence>MSAIGHNMASMNPRGKHLAASGDGGGGGGGGRDRGQNINHLLSFTLPPRARPPPPTNARRSKRSGGTPFNKERYVSAQYRFLVKPTGDYTAYFADADIYLNWGDILSVLIPTSSALSGAATSALPSSSQPSLETHEGAACPICLSPPTAPRMTKCGHVYCYPCILQYLSTTDGPASAGPAPIPGAPVGASVNSGNALTGPTNRQWKRCPICWDAVYARDLKAVRWWDPKAVAAQQDRQPAAGNEQIGDIIGHFESGDEPSTSQQAPSTQNPDYLRMRLMERPQITTLALPQSSTWPTSSTSPSDQPLLAQHQAPWHFQPDVMTYCKFMLATPDLLLESLTQDVDELAAEKKLLSSFGSTQGDDTIAYVTLAEKKVSEQMGKVINELDTPAVRSAIGQAKNDLKEHEEAERGQRVRDSENTSRRRRRQIEREKEEHRQSEDAKAAEDGESKVEDSQDDTSSTPLNTPSVESSEGAEAFLALRAQGQGGSYLPRPKEEAKASAAMATSSDEATNAAPPTAPAPKSHQRPRRNLNPPAPSSSSYLFYQAASGQNIYLHPLDIKVLHSQFGAYSRFPRDIAVKVQGAEEGSMNEELQKRCKYLTHLPKGTDVVFIEVDWESMAAVPANSPSTEGGMEASEPRLIEEKTLKPYSQVLRARRNKRRDKERKEDRAKLKAEEAEAASRPGGAAAAARHHQQQQQMQSSNGRHVHMLSSSYGSEGGRSAVSSHGQATSPTFMESALWGAERDFPIHPGHHGGVDDEFPSALALTAASSSSPNMTPTRSPASSATQPSSRTGTGSKTVWGTVAPKPSFSSTLHASSRGTSGAGGAGGAWDEDVDDAWLELEEGFVLGTNNSRQVRPGRGLNSQQGNRRTNGTAGSGATTGVGAAGKGDGGRAAPIEGEKGSTTPGAVPSGGGGGGGGKKQRKAKLVLTGGGRGTG</sequence>
<feature type="compositionally biased region" description="Gly residues" evidence="7">
    <location>
        <begin position="909"/>
        <end position="918"/>
    </location>
</feature>
<feature type="compositionally biased region" description="Polar residues" evidence="7">
    <location>
        <begin position="258"/>
        <end position="269"/>
    </location>
</feature>
<dbReference type="RefSeq" id="XP_025350841.1">
    <property type="nucleotide sequence ID" value="XM_025493647.1"/>
</dbReference>
<dbReference type="GO" id="GO:0005737">
    <property type="term" value="C:cytoplasm"/>
    <property type="evidence" value="ECO:0007669"/>
    <property type="project" value="UniProtKB-SubCell"/>
</dbReference>
<dbReference type="InterPro" id="IPR013083">
    <property type="entry name" value="Znf_RING/FYVE/PHD"/>
</dbReference>
<dbReference type="GO" id="GO:0008270">
    <property type="term" value="F:zinc ion binding"/>
    <property type="evidence" value="ECO:0007669"/>
    <property type="project" value="UniProtKB-KW"/>
</dbReference>
<evidence type="ECO:0000313" key="10">
    <source>
        <dbReference type="Proteomes" id="UP000245942"/>
    </source>
</evidence>
<feature type="compositionally biased region" description="Basic and acidic residues" evidence="7">
    <location>
        <begin position="400"/>
        <end position="421"/>
    </location>
</feature>
<feature type="region of interest" description="Disordered" evidence="7">
    <location>
        <begin position="485"/>
        <end position="537"/>
    </location>
</feature>
<name>A0A316UH59_9BASI</name>
<evidence type="ECO:0000256" key="6">
    <source>
        <dbReference type="PROSITE-ProRule" id="PRU00175"/>
    </source>
</evidence>
<dbReference type="PANTHER" id="PTHR12983">
    <property type="entry name" value="RING FINGER 10 FAMILY MEMBER"/>
    <property type="match status" value="1"/>
</dbReference>
<gene>
    <name evidence="9" type="ORF">BCV69DRAFT_288844</name>
</gene>
<feature type="region of interest" description="Disordered" evidence="7">
    <location>
        <begin position="1"/>
        <end position="69"/>
    </location>
</feature>
<evidence type="ECO:0000256" key="1">
    <source>
        <dbReference type="ARBA" id="ARBA00004496"/>
    </source>
</evidence>
<dbReference type="STRING" id="1684307.A0A316UH59"/>
<dbReference type="CDD" id="cd16536">
    <property type="entry name" value="RING-HC_RNF10"/>
    <property type="match status" value="1"/>
</dbReference>
<feature type="region of interest" description="Disordered" evidence="7">
    <location>
        <begin position="849"/>
        <end position="936"/>
    </location>
</feature>
<dbReference type="EMBL" id="KZ819321">
    <property type="protein sequence ID" value="PWN23681.1"/>
    <property type="molecule type" value="Genomic_DNA"/>
</dbReference>
<dbReference type="PANTHER" id="PTHR12983:SF9">
    <property type="entry name" value="E3 UBIQUITIN-PROTEIN LIGASE RNF10"/>
    <property type="match status" value="1"/>
</dbReference>
<dbReference type="Proteomes" id="UP000245942">
    <property type="component" value="Unassembled WGS sequence"/>
</dbReference>
<dbReference type="PROSITE" id="PS00518">
    <property type="entry name" value="ZF_RING_1"/>
    <property type="match status" value="1"/>
</dbReference>
<reference evidence="9 10" key="1">
    <citation type="journal article" date="2018" name="Mol. Biol. Evol.">
        <title>Broad Genomic Sampling Reveals a Smut Pathogenic Ancestry of the Fungal Clade Ustilaginomycotina.</title>
        <authorList>
            <person name="Kijpornyongpan T."/>
            <person name="Mondo S.J."/>
            <person name="Barry K."/>
            <person name="Sandor L."/>
            <person name="Lee J."/>
            <person name="Lipzen A."/>
            <person name="Pangilinan J."/>
            <person name="LaButti K."/>
            <person name="Hainaut M."/>
            <person name="Henrissat B."/>
            <person name="Grigoriev I.V."/>
            <person name="Spatafora J.W."/>
            <person name="Aime M.C."/>
        </authorList>
    </citation>
    <scope>NUCLEOTIDE SEQUENCE [LARGE SCALE GENOMIC DNA]</scope>
    <source>
        <strain evidence="9 10">MCA 4718</strain>
    </source>
</reference>
<comment type="subcellular location">
    <subcellularLocation>
        <location evidence="1">Cytoplasm</location>
    </subcellularLocation>
</comment>
<feature type="compositionally biased region" description="Polar residues" evidence="7">
    <location>
        <begin position="457"/>
        <end position="470"/>
    </location>
</feature>
<feature type="compositionally biased region" description="Low complexity" evidence="7">
    <location>
        <begin position="679"/>
        <end position="703"/>
    </location>
</feature>
<keyword evidence="2" id="KW-0963">Cytoplasm</keyword>
<feature type="compositionally biased region" description="Basic residues" evidence="7">
    <location>
        <begin position="653"/>
        <end position="662"/>
    </location>
</feature>
<feature type="compositionally biased region" description="Polar residues" evidence="7">
    <location>
        <begin position="773"/>
        <end position="799"/>
    </location>
</feature>
<proteinExistence type="predicted"/>
<feature type="region of interest" description="Disordered" evidence="7">
    <location>
        <begin position="622"/>
        <end position="729"/>
    </location>
</feature>
<dbReference type="GeneID" id="37015381"/>
<dbReference type="Gene3D" id="3.30.40.10">
    <property type="entry name" value="Zinc/RING finger domain, C3HC4 (zinc finger)"/>
    <property type="match status" value="1"/>
</dbReference>
<dbReference type="InterPro" id="IPR018957">
    <property type="entry name" value="Znf_C3HC4_RING-type"/>
</dbReference>
<dbReference type="OrthoDB" id="302966at2759"/>
<feature type="region of interest" description="Disordered" evidence="7">
    <location>
        <begin position="399"/>
        <end position="472"/>
    </location>
</feature>
<feature type="compositionally biased region" description="Basic and acidic residues" evidence="7">
    <location>
        <begin position="428"/>
        <end position="453"/>
    </location>
</feature>
<evidence type="ECO:0000256" key="2">
    <source>
        <dbReference type="ARBA" id="ARBA00022490"/>
    </source>
</evidence>
<dbReference type="SMART" id="SM00184">
    <property type="entry name" value="RING"/>
    <property type="match status" value="1"/>
</dbReference>
<feature type="compositionally biased region" description="Basic and acidic residues" evidence="7">
    <location>
        <begin position="635"/>
        <end position="645"/>
    </location>
</feature>
<dbReference type="Pfam" id="PF00097">
    <property type="entry name" value="zf-C3HC4"/>
    <property type="match status" value="1"/>
</dbReference>
<keyword evidence="3" id="KW-0479">Metal-binding</keyword>
<keyword evidence="4 6" id="KW-0863">Zinc-finger</keyword>
<feature type="compositionally biased region" description="Gly residues" evidence="7">
    <location>
        <begin position="874"/>
        <end position="888"/>
    </location>
</feature>
<evidence type="ECO:0000256" key="3">
    <source>
        <dbReference type="ARBA" id="ARBA00022723"/>
    </source>
</evidence>
<protein>
    <recommendedName>
        <fullName evidence="8">RING-type domain-containing protein</fullName>
    </recommendedName>
</protein>
<dbReference type="AlphaFoldDB" id="A0A316UH59"/>
<feature type="region of interest" description="Disordered" evidence="7">
    <location>
        <begin position="768"/>
        <end position="829"/>
    </location>
</feature>
<dbReference type="GO" id="GO:0000976">
    <property type="term" value="F:transcription cis-regulatory region binding"/>
    <property type="evidence" value="ECO:0007669"/>
    <property type="project" value="TreeGrafter"/>
</dbReference>
<organism evidence="9 10">
    <name type="scientific">Pseudomicrostroma glucosiphilum</name>
    <dbReference type="NCBI Taxonomy" id="1684307"/>
    <lineage>
        <taxon>Eukaryota</taxon>
        <taxon>Fungi</taxon>
        <taxon>Dikarya</taxon>
        <taxon>Basidiomycota</taxon>
        <taxon>Ustilaginomycotina</taxon>
        <taxon>Exobasidiomycetes</taxon>
        <taxon>Microstromatales</taxon>
        <taxon>Microstromatales incertae sedis</taxon>
        <taxon>Pseudomicrostroma</taxon>
    </lineage>
</organism>
<feature type="region of interest" description="Disordered" evidence="7">
    <location>
        <begin position="250"/>
        <end position="269"/>
    </location>
</feature>
<keyword evidence="10" id="KW-1185">Reference proteome</keyword>
<keyword evidence="5" id="KW-0862">Zinc</keyword>
<evidence type="ECO:0000256" key="7">
    <source>
        <dbReference type="SAM" id="MobiDB-lite"/>
    </source>
</evidence>
<dbReference type="InterPro" id="IPR039739">
    <property type="entry name" value="MAG2/RNF10"/>
</dbReference>
<feature type="domain" description="RING-type" evidence="8">
    <location>
        <begin position="140"/>
        <end position="211"/>
    </location>
</feature>
<feature type="compositionally biased region" description="Basic and acidic residues" evidence="7">
    <location>
        <begin position="663"/>
        <end position="675"/>
    </location>
</feature>
<evidence type="ECO:0000256" key="5">
    <source>
        <dbReference type="ARBA" id="ARBA00022833"/>
    </source>
</evidence>
<dbReference type="GO" id="GO:0045944">
    <property type="term" value="P:positive regulation of transcription by RNA polymerase II"/>
    <property type="evidence" value="ECO:0007669"/>
    <property type="project" value="TreeGrafter"/>
</dbReference>
<accession>A0A316UH59</accession>
<evidence type="ECO:0000313" key="9">
    <source>
        <dbReference type="EMBL" id="PWN23681.1"/>
    </source>
</evidence>
<dbReference type="PROSITE" id="PS50089">
    <property type="entry name" value="ZF_RING_2"/>
    <property type="match status" value="1"/>
</dbReference>
<dbReference type="InterPro" id="IPR001841">
    <property type="entry name" value="Znf_RING"/>
</dbReference>
<evidence type="ECO:0000259" key="8">
    <source>
        <dbReference type="PROSITE" id="PS50089"/>
    </source>
</evidence>
<dbReference type="SUPFAM" id="SSF57850">
    <property type="entry name" value="RING/U-box"/>
    <property type="match status" value="1"/>
</dbReference>
<dbReference type="InterPro" id="IPR017907">
    <property type="entry name" value="Znf_RING_CS"/>
</dbReference>
<evidence type="ECO:0000256" key="4">
    <source>
        <dbReference type="ARBA" id="ARBA00022771"/>
    </source>
</evidence>